<feature type="region of interest" description="Disordered" evidence="5">
    <location>
        <begin position="218"/>
        <end position="258"/>
    </location>
</feature>
<keyword evidence="6" id="KW-0732">Signal</keyword>
<dbReference type="EMBL" id="CP144753">
    <property type="protein sequence ID" value="WVZ95000.1"/>
    <property type="molecule type" value="Genomic_DNA"/>
</dbReference>
<evidence type="ECO:0000256" key="1">
    <source>
        <dbReference type="ARBA" id="ARBA00010617"/>
    </source>
</evidence>
<evidence type="ECO:0000256" key="3">
    <source>
        <dbReference type="ARBA" id="ARBA00023004"/>
    </source>
</evidence>
<feature type="signal peptide" evidence="6">
    <location>
        <begin position="1"/>
        <end position="23"/>
    </location>
</feature>
<dbReference type="PRINTS" id="PR00385">
    <property type="entry name" value="P450"/>
</dbReference>
<comment type="similarity">
    <text evidence="1">Belongs to the cytochrome P450 family.</text>
</comment>
<reference evidence="7 8" key="1">
    <citation type="submission" date="2024-02" db="EMBL/GenBank/DDBJ databases">
        <title>High-quality chromosome-scale genome assembly of Pensacola bahiagrass (Paspalum notatum Flugge var. saurae).</title>
        <authorList>
            <person name="Vega J.M."/>
            <person name="Podio M."/>
            <person name="Orjuela J."/>
            <person name="Siena L.A."/>
            <person name="Pessino S.C."/>
            <person name="Combes M.C."/>
            <person name="Mariac C."/>
            <person name="Albertini E."/>
            <person name="Pupilli F."/>
            <person name="Ortiz J.P.A."/>
            <person name="Leblanc O."/>
        </authorList>
    </citation>
    <scope>NUCLEOTIDE SEQUENCE [LARGE SCALE GENOMIC DNA]</scope>
    <source>
        <strain evidence="7">R1</strain>
        <tissue evidence="7">Leaf</tissue>
    </source>
</reference>
<dbReference type="GO" id="GO:0004497">
    <property type="term" value="F:monooxygenase activity"/>
    <property type="evidence" value="ECO:0007669"/>
    <property type="project" value="InterPro"/>
</dbReference>
<evidence type="ECO:0000256" key="2">
    <source>
        <dbReference type="ARBA" id="ARBA00022723"/>
    </source>
</evidence>
<dbReference type="PANTHER" id="PTHR47955">
    <property type="entry name" value="CYTOCHROME P450 FAMILY 71 PROTEIN"/>
    <property type="match status" value="1"/>
</dbReference>
<evidence type="ECO:0000256" key="4">
    <source>
        <dbReference type="PIRSR" id="PIRSR602401-1"/>
    </source>
</evidence>
<dbReference type="SUPFAM" id="SSF48264">
    <property type="entry name" value="Cytochrome P450"/>
    <property type="match status" value="1"/>
</dbReference>
<keyword evidence="8" id="KW-1185">Reference proteome</keyword>
<protein>
    <recommendedName>
        <fullName evidence="9">Cytochrome P450</fullName>
    </recommendedName>
</protein>
<keyword evidence="4" id="KW-0349">Heme</keyword>
<dbReference type="InterPro" id="IPR036396">
    <property type="entry name" value="Cyt_P450_sf"/>
</dbReference>
<dbReference type="InterPro" id="IPR001128">
    <property type="entry name" value="Cyt_P450"/>
</dbReference>
<evidence type="ECO:0000313" key="7">
    <source>
        <dbReference type="EMBL" id="WVZ95000.1"/>
    </source>
</evidence>
<dbReference type="InterPro" id="IPR002401">
    <property type="entry name" value="Cyt_P450_E_grp-I"/>
</dbReference>
<dbReference type="AlphaFoldDB" id="A0AAQ3URB9"/>
<organism evidence="7 8">
    <name type="scientific">Paspalum notatum var. saurae</name>
    <dbReference type="NCBI Taxonomy" id="547442"/>
    <lineage>
        <taxon>Eukaryota</taxon>
        <taxon>Viridiplantae</taxon>
        <taxon>Streptophyta</taxon>
        <taxon>Embryophyta</taxon>
        <taxon>Tracheophyta</taxon>
        <taxon>Spermatophyta</taxon>
        <taxon>Magnoliopsida</taxon>
        <taxon>Liliopsida</taxon>
        <taxon>Poales</taxon>
        <taxon>Poaceae</taxon>
        <taxon>PACMAD clade</taxon>
        <taxon>Panicoideae</taxon>
        <taxon>Andropogonodae</taxon>
        <taxon>Paspaleae</taxon>
        <taxon>Paspalinae</taxon>
        <taxon>Paspalum</taxon>
    </lineage>
</organism>
<accession>A0AAQ3URB9</accession>
<dbReference type="Proteomes" id="UP001341281">
    <property type="component" value="Chromosome 09"/>
</dbReference>
<gene>
    <name evidence="7" type="ORF">U9M48_040815</name>
</gene>
<dbReference type="PANTHER" id="PTHR47955:SF21">
    <property type="entry name" value="OS06G0642300 PROTEIN"/>
    <property type="match status" value="1"/>
</dbReference>
<dbReference type="Gene3D" id="1.10.630.10">
    <property type="entry name" value="Cytochrome P450"/>
    <property type="match status" value="2"/>
</dbReference>
<dbReference type="PRINTS" id="PR00463">
    <property type="entry name" value="EP450I"/>
</dbReference>
<keyword evidence="3 4" id="KW-0408">Iron</keyword>
<dbReference type="GO" id="GO:0016705">
    <property type="term" value="F:oxidoreductase activity, acting on paired donors, with incorporation or reduction of molecular oxygen"/>
    <property type="evidence" value="ECO:0007669"/>
    <property type="project" value="InterPro"/>
</dbReference>
<keyword evidence="2 4" id="KW-0479">Metal-binding</keyword>
<feature type="region of interest" description="Disordered" evidence="5">
    <location>
        <begin position="292"/>
        <end position="323"/>
    </location>
</feature>
<feature type="binding site" description="axial binding residue" evidence="4">
    <location>
        <position position="603"/>
    </location>
    <ligand>
        <name>heme</name>
        <dbReference type="ChEBI" id="CHEBI:30413"/>
    </ligand>
    <ligandPart>
        <name>Fe</name>
        <dbReference type="ChEBI" id="CHEBI:18248"/>
    </ligandPart>
</feature>
<evidence type="ECO:0008006" key="9">
    <source>
        <dbReference type="Google" id="ProtNLM"/>
    </source>
</evidence>
<feature type="compositionally biased region" description="Low complexity" evidence="5">
    <location>
        <begin position="312"/>
        <end position="323"/>
    </location>
</feature>
<feature type="chain" id="PRO_5042880615" description="Cytochrome P450" evidence="6">
    <location>
        <begin position="24"/>
        <end position="666"/>
    </location>
</feature>
<dbReference type="GO" id="GO:0005506">
    <property type="term" value="F:iron ion binding"/>
    <property type="evidence" value="ECO:0007669"/>
    <property type="project" value="InterPro"/>
</dbReference>
<feature type="compositionally biased region" description="Polar residues" evidence="5">
    <location>
        <begin position="292"/>
        <end position="306"/>
    </location>
</feature>
<evidence type="ECO:0000256" key="6">
    <source>
        <dbReference type="SAM" id="SignalP"/>
    </source>
</evidence>
<sequence>MAAELSPYLLLLPLLALPLLALALRSRAHGGTRDDAAVDARLPPGPWAPPIIGHLHHLAGSTSPPHHALRDLARRHGPLMLLRLGRLPVVVASSAAAAREVTRDHDAAFASRPVAPALRRRGPRLRALRRGVAPHAPPRRVRSFRAAREAELRRLLRAVAAVADAAGEGEPRPANLTRLVSAFVSASAVRAVVGSRRERHVTFLHCFCSIPPVPVVPRGDGEGRRSGVGAAAGGGGGRDAAKTGQKKNSGAPTGPIQRLLESSPRWSSCAAAFSMARNAHSKRSTCCSSFFSSQHRPVNHSSSATASDFRIPRSSPPRSSTRRLGTSSILSALVLGPVLAPMVASRKSATFLRALEDALGALPRFSLQDLFPPSRLAVVLSRAARAVERRRRAMGAGAPGLDAILDSLIREHQEHQEMRDAAAAAPGGGVRDNGDDEDLLDVLLRLQKESGSQYPLTTLNIKAVILDLFAAGSDTSATALQWAMMELVRHPSAMRTAQAEVRAALAAGGHRTVNEDALAELHYLRLVIKETLRLHPPAPLLLPRECGGAVVLGRRVPRGAAVLGPPHYDAPEEFAPERFERCGRDFRGADMEFIPFGAGRRICSGMGFGLAHVELGLAALLAHFDWEMPEGMAAEEMDMGEAPGITMTPRSELVSVPITKVPVPMD</sequence>
<dbReference type="Pfam" id="PF00067">
    <property type="entry name" value="p450"/>
    <property type="match status" value="2"/>
</dbReference>
<proteinExistence type="inferred from homology"/>
<dbReference type="GO" id="GO:0020037">
    <property type="term" value="F:heme binding"/>
    <property type="evidence" value="ECO:0007669"/>
    <property type="project" value="InterPro"/>
</dbReference>
<comment type="cofactor">
    <cofactor evidence="4">
        <name>heme</name>
        <dbReference type="ChEBI" id="CHEBI:30413"/>
    </cofactor>
</comment>
<evidence type="ECO:0000256" key="5">
    <source>
        <dbReference type="SAM" id="MobiDB-lite"/>
    </source>
</evidence>
<evidence type="ECO:0000313" key="8">
    <source>
        <dbReference type="Proteomes" id="UP001341281"/>
    </source>
</evidence>
<name>A0AAQ3URB9_PASNO</name>